<dbReference type="PANTHER" id="PTHR34927:SF1">
    <property type="entry name" value="IQ DOMAIN-CONTAINING PROTEIN K"/>
    <property type="match status" value="1"/>
</dbReference>
<dbReference type="CDD" id="cd22969">
    <property type="entry name" value="DD_IQCK"/>
    <property type="match status" value="1"/>
</dbReference>
<dbReference type="CDD" id="cd23767">
    <property type="entry name" value="IQCD"/>
    <property type="match status" value="1"/>
</dbReference>
<evidence type="ECO:0000256" key="2">
    <source>
        <dbReference type="SAM" id="MobiDB-lite"/>
    </source>
</evidence>
<keyword evidence="4" id="KW-1185">Reference proteome</keyword>
<dbReference type="PROSITE" id="PS50096">
    <property type="entry name" value="IQ"/>
    <property type="match status" value="1"/>
</dbReference>
<dbReference type="Pfam" id="PF00612">
    <property type="entry name" value="IQ"/>
    <property type="match status" value="1"/>
</dbReference>
<organism evidence="3 4">
    <name type="scientific">Megalops atlanticus</name>
    <name type="common">Tarpon</name>
    <name type="synonym">Clupea gigantea</name>
    <dbReference type="NCBI Taxonomy" id="7932"/>
    <lineage>
        <taxon>Eukaryota</taxon>
        <taxon>Metazoa</taxon>
        <taxon>Chordata</taxon>
        <taxon>Craniata</taxon>
        <taxon>Vertebrata</taxon>
        <taxon>Euteleostomi</taxon>
        <taxon>Actinopterygii</taxon>
        <taxon>Neopterygii</taxon>
        <taxon>Teleostei</taxon>
        <taxon>Elopiformes</taxon>
        <taxon>Megalopidae</taxon>
        <taxon>Megalops</taxon>
    </lineage>
</organism>
<accession>A0A9D3SZS4</accession>
<feature type="region of interest" description="Disordered" evidence="2">
    <location>
        <begin position="87"/>
        <end position="111"/>
    </location>
</feature>
<dbReference type="Proteomes" id="UP001046870">
    <property type="component" value="Chromosome 19"/>
</dbReference>
<dbReference type="EMBL" id="JAFDVH010000019">
    <property type="protein sequence ID" value="KAG7460147.1"/>
    <property type="molecule type" value="Genomic_DNA"/>
</dbReference>
<evidence type="ECO:0000313" key="3">
    <source>
        <dbReference type="EMBL" id="KAG7460147.1"/>
    </source>
</evidence>
<evidence type="ECO:0000256" key="1">
    <source>
        <dbReference type="SAM" id="Coils"/>
    </source>
</evidence>
<evidence type="ECO:0008006" key="5">
    <source>
        <dbReference type="Google" id="ProtNLM"/>
    </source>
</evidence>
<feature type="region of interest" description="Disordered" evidence="2">
    <location>
        <begin position="18"/>
        <end position="42"/>
    </location>
</feature>
<sequence>MARVIGKKKSLWQQICEEYESEQPRPPGDDWTDSSSVSTQVSQYSASKHTPVFYGLMTAKVTVDDNPLRGVDPLLCHPALAGYAVLEKSTSSRRRRSHRSPSSATPPLHTSSVTQFLKKEVFPVLLPGLEAMLREAQRHKCLERKRTRFNPCDFLTEWLYNQNPRRIGQQPPVDFEEIPFVQDWLSKHPRRPIPLSLKLSDAEAAVLIQSFWRGYKVRARADVQELRQWQRELREESRDITRTVQEFWARQESRVGQEMEDLDEPTQPNSSGVSILVLSPTPQSTIVLSPTAQLTAESLEALTPSAQGVDPLGRALHSTESLPLPEENLAAISPSLQSVAILSRNAAPGTGGV</sequence>
<dbReference type="OrthoDB" id="2155538at2759"/>
<dbReference type="Gene3D" id="1.20.890.10">
    <property type="entry name" value="cAMP-dependent protein kinase regulatory subunit, dimerization-anchoring domain"/>
    <property type="match status" value="1"/>
</dbReference>
<protein>
    <recommendedName>
        <fullName evidence="5">IQ domain-containing protein K</fullName>
    </recommendedName>
</protein>
<dbReference type="InterPro" id="IPR000048">
    <property type="entry name" value="IQ_motif_EF-hand-BS"/>
</dbReference>
<keyword evidence="1" id="KW-0175">Coiled coil</keyword>
<name>A0A9D3SZS4_MEGAT</name>
<dbReference type="AlphaFoldDB" id="A0A9D3SZS4"/>
<proteinExistence type="predicted"/>
<comment type="caution">
    <text evidence="3">The sequence shown here is derived from an EMBL/GenBank/DDBJ whole genome shotgun (WGS) entry which is preliminary data.</text>
</comment>
<evidence type="ECO:0000313" key="4">
    <source>
        <dbReference type="Proteomes" id="UP001046870"/>
    </source>
</evidence>
<reference evidence="3" key="1">
    <citation type="submission" date="2021-01" db="EMBL/GenBank/DDBJ databases">
        <authorList>
            <person name="Zahm M."/>
            <person name="Roques C."/>
            <person name="Cabau C."/>
            <person name="Klopp C."/>
            <person name="Donnadieu C."/>
            <person name="Jouanno E."/>
            <person name="Lampietro C."/>
            <person name="Louis A."/>
            <person name="Herpin A."/>
            <person name="Echchiki A."/>
            <person name="Berthelot C."/>
            <person name="Parey E."/>
            <person name="Roest-Crollius H."/>
            <person name="Braasch I."/>
            <person name="Postlethwait J."/>
            <person name="Bobe J."/>
            <person name="Montfort J."/>
            <person name="Bouchez O."/>
            <person name="Begum T."/>
            <person name="Mejri S."/>
            <person name="Adams A."/>
            <person name="Chen W.-J."/>
            <person name="Guiguen Y."/>
        </authorList>
    </citation>
    <scope>NUCLEOTIDE SEQUENCE</scope>
    <source>
        <strain evidence="3">YG-15Mar2019-1</strain>
        <tissue evidence="3">Brain</tissue>
    </source>
</reference>
<gene>
    <name evidence="3" type="ORF">MATL_G00218130</name>
</gene>
<dbReference type="InterPro" id="IPR043408">
    <property type="entry name" value="IQCK"/>
</dbReference>
<dbReference type="PANTHER" id="PTHR34927">
    <property type="entry name" value="IQ DOMAIN-CONTAINING PROTEIN K"/>
    <property type="match status" value="1"/>
</dbReference>
<feature type="coiled-coil region" evidence="1">
    <location>
        <begin position="219"/>
        <end position="246"/>
    </location>
</feature>